<evidence type="ECO:0000256" key="1">
    <source>
        <dbReference type="SAM" id="MobiDB-lite"/>
    </source>
</evidence>
<reference evidence="3" key="1">
    <citation type="submission" date="2022-11" db="UniProtKB">
        <authorList>
            <consortium name="WormBaseParasite"/>
        </authorList>
    </citation>
    <scope>IDENTIFICATION</scope>
</reference>
<evidence type="ECO:0000313" key="3">
    <source>
        <dbReference type="WBParaSite" id="PSAMB.scaffold12077size2966.g34613.t1"/>
    </source>
</evidence>
<organism evidence="2 3">
    <name type="scientific">Plectus sambesii</name>
    <dbReference type="NCBI Taxonomy" id="2011161"/>
    <lineage>
        <taxon>Eukaryota</taxon>
        <taxon>Metazoa</taxon>
        <taxon>Ecdysozoa</taxon>
        <taxon>Nematoda</taxon>
        <taxon>Chromadorea</taxon>
        <taxon>Plectida</taxon>
        <taxon>Plectina</taxon>
        <taxon>Plectoidea</taxon>
        <taxon>Plectidae</taxon>
        <taxon>Plectus</taxon>
    </lineage>
</organism>
<proteinExistence type="predicted"/>
<keyword evidence="2" id="KW-1185">Reference proteome</keyword>
<dbReference type="AlphaFoldDB" id="A0A914URR6"/>
<evidence type="ECO:0000313" key="2">
    <source>
        <dbReference type="Proteomes" id="UP000887566"/>
    </source>
</evidence>
<feature type="region of interest" description="Disordered" evidence="1">
    <location>
        <begin position="108"/>
        <end position="136"/>
    </location>
</feature>
<name>A0A914URR6_9BILA</name>
<protein>
    <submittedName>
        <fullName evidence="3">Uncharacterized protein</fullName>
    </submittedName>
</protein>
<sequence>MLFSNERFVVAKAVDGSPSHGHLQPGDYASTLEDATFRSLMRELVHRTLEITVLNQLVRHRRFSECTQLAADDAVHRKWTDEERINATLHALGEMAPKVKAFRKTTHDLERRQNRNRGDAEQSSKSGQRAEARRAGKSLACASTITPILGGRSIMTTNAADGLITYRSYRSLHFAFESRYSHIRNNDASTSNIL</sequence>
<dbReference type="Proteomes" id="UP000887566">
    <property type="component" value="Unplaced"/>
</dbReference>
<accession>A0A914URR6</accession>
<feature type="compositionally biased region" description="Basic and acidic residues" evidence="1">
    <location>
        <begin position="108"/>
        <end position="134"/>
    </location>
</feature>
<dbReference type="WBParaSite" id="PSAMB.scaffold12077size2966.g34613.t1">
    <property type="protein sequence ID" value="PSAMB.scaffold12077size2966.g34613.t1"/>
    <property type="gene ID" value="PSAMB.scaffold12077size2966.g34613"/>
</dbReference>